<dbReference type="InterPro" id="IPR057023">
    <property type="entry name" value="PTP-SAK"/>
</dbReference>
<name>A0A6P7FCW4_DIAVI</name>
<sequence>MILEDQLRLKLLEVTNAEDYRLMLRNEEDALYPPWFFTWVDKKLTAFAWPQTRGNLEYLWQIGMRHIITLCPEKIPNIDESKFSWTYIPIEECTAPSIDQIFKFIRTVQMCRKHELPVGIHDRMGLGRSGVMVSIYLMYFHRMTADQAIKNLRYHRPGSLDSAVQEECVLNYRPNAKEANDNRLKRMMKNSNHFLSILQGEDRQGIWGLPKAEYAINK</sequence>
<dbReference type="AlphaFoldDB" id="A0A6P7FCW4"/>
<dbReference type="InterPro" id="IPR029021">
    <property type="entry name" value="Prot-tyrosine_phosphatase-like"/>
</dbReference>
<gene>
    <name evidence="3" type="primary">LOC114329019</name>
</gene>
<keyword evidence="1" id="KW-0378">Hydrolase</keyword>
<dbReference type="Pfam" id="PF22784">
    <property type="entry name" value="PTP-SAK"/>
    <property type="match status" value="1"/>
</dbReference>
<dbReference type="SMART" id="SM00404">
    <property type="entry name" value="PTPc_motif"/>
    <property type="match status" value="1"/>
</dbReference>
<dbReference type="GO" id="GO:0016791">
    <property type="term" value="F:phosphatase activity"/>
    <property type="evidence" value="ECO:0007669"/>
    <property type="project" value="UniProtKB-ARBA"/>
</dbReference>
<dbReference type="Gene3D" id="3.90.190.10">
    <property type="entry name" value="Protein tyrosine phosphatase superfamily"/>
    <property type="match status" value="1"/>
</dbReference>
<dbReference type="InterPro" id="IPR050561">
    <property type="entry name" value="PTP"/>
</dbReference>
<dbReference type="PANTHER" id="PTHR23339">
    <property type="entry name" value="TYROSINE SPECIFIC PROTEIN PHOSPHATASE AND DUAL SPECIFICITY PROTEIN PHOSPHATASE"/>
    <property type="match status" value="1"/>
</dbReference>
<dbReference type="OrthoDB" id="19045at2759"/>
<proteinExistence type="predicted"/>
<accession>A0A6P7FCW4</accession>
<protein>
    <submittedName>
        <fullName evidence="3">Dual specificity protein phosphatase 23-like</fullName>
    </submittedName>
</protein>
<dbReference type="RefSeq" id="XP_028133834.1">
    <property type="nucleotide sequence ID" value="XM_028278033.1"/>
</dbReference>
<evidence type="ECO:0000313" key="3">
    <source>
        <dbReference type="RefSeq" id="XP_028133834.1"/>
    </source>
</evidence>
<feature type="domain" description="Tyrosine specific protein phosphatases" evidence="2">
    <location>
        <begin position="99"/>
        <end position="167"/>
    </location>
</feature>
<dbReference type="FunFam" id="3.90.190.10:FF:000157">
    <property type="entry name" value="Protein-tyrosine phosphatase"/>
    <property type="match status" value="1"/>
</dbReference>
<evidence type="ECO:0000259" key="2">
    <source>
        <dbReference type="PROSITE" id="PS50056"/>
    </source>
</evidence>
<organism evidence="3">
    <name type="scientific">Diabrotica virgifera virgifera</name>
    <name type="common">western corn rootworm</name>
    <dbReference type="NCBI Taxonomy" id="50390"/>
    <lineage>
        <taxon>Eukaryota</taxon>
        <taxon>Metazoa</taxon>
        <taxon>Ecdysozoa</taxon>
        <taxon>Arthropoda</taxon>
        <taxon>Hexapoda</taxon>
        <taxon>Insecta</taxon>
        <taxon>Pterygota</taxon>
        <taxon>Neoptera</taxon>
        <taxon>Endopterygota</taxon>
        <taxon>Coleoptera</taxon>
        <taxon>Polyphaga</taxon>
        <taxon>Cucujiformia</taxon>
        <taxon>Chrysomeloidea</taxon>
        <taxon>Chrysomelidae</taxon>
        <taxon>Galerucinae</taxon>
        <taxon>Diabroticina</taxon>
        <taxon>Diabroticites</taxon>
        <taxon>Diabrotica</taxon>
    </lineage>
</organism>
<dbReference type="InterPro" id="IPR003595">
    <property type="entry name" value="Tyr_Pase_cat"/>
</dbReference>
<dbReference type="SUPFAM" id="SSF52799">
    <property type="entry name" value="(Phosphotyrosine protein) phosphatases II"/>
    <property type="match status" value="1"/>
</dbReference>
<dbReference type="InParanoid" id="A0A6P7FCW4"/>
<evidence type="ECO:0000256" key="1">
    <source>
        <dbReference type="ARBA" id="ARBA00022801"/>
    </source>
</evidence>
<dbReference type="PROSITE" id="PS50056">
    <property type="entry name" value="TYR_PHOSPHATASE_2"/>
    <property type="match status" value="1"/>
</dbReference>
<reference evidence="3" key="1">
    <citation type="submission" date="2025-08" db="UniProtKB">
        <authorList>
            <consortium name="RefSeq"/>
        </authorList>
    </citation>
    <scope>IDENTIFICATION</scope>
    <source>
        <tissue evidence="3">Whole insect</tissue>
    </source>
</reference>
<dbReference type="InterPro" id="IPR000387">
    <property type="entry name" value="Tyr_Pase_dom"/>
</dbReference>
<dbReference type="KEGG" id="dvv:114329019"/>